<dbReference type="Pfam" id="PF12833">
    <property type="entry name" value="HTH_18"/>
    <property type="match status" value="1"/>
</dbReference>
<dbReference type="Gene3D" id="1.10.10.60">
    <property type="entry name" value="Homeodomain-like"/>
    <property type="match status" value="1"/>
</dbReference>
<dbReference type="InterPro" id="IPR009057">
    <property type="entry name" value="Homeodomain-like_sf"/>
</dbReference>
<dbReference type="PRINTS" id="PR00032">
    <property type="entry name" value="HTHARAC"/>
</dbReference>
<dbReference type="SUPFAM" id="SSF46689">
    <property type="entry name" value="Homeodomain-like"/>
    <property type="match status" value="1"/>
</dbReference>
<dbReference type="PANTHER" id="PTHR43280">
    <property type="entry name" value="ARAC-FAMILY TRANSCRIPTIONAL REGULATOR"/>
    <property type="match status" value="1"/>
</dbReference>
<dbReference type="InterPro" id="IPR020449">
    <property type="entry name" value="Tscrpt_reg_AraC-type_HTH"/>
</dbReference>
<proteinExistence type="predicted"/>
<evidence type="ECO:0000313" key="5">
    <source>
        <dbReference type="EMBL" id="HJA82940.1"/>
    </source>
</evidence>
<gene>
    <name evidence="5" type="ORF">H9785_03040</name>
</gene>
<dbReference type="InterPro" id="IPR018060">
    <property type="entry name" value="HTH_AraC"/>
</dbReference>
<dbReference type="Proteomes" id="UP000823860">
    <property type="component" value="Unassembled WGS sequence"/>
</dbReference>
<accession>A0A9D2KTR5</accession>
<organism evidence="5 6">
    <name type="scientific">Candidatus Bacteroides intestinavium</name>
    <dbReference type="NCBI Taxonomy" id="2838469"/>
    <lineage>
        <taxon>Bacteria</taxon>
        <taxon>Pseudomonadati</taxon>
        <taxon>Bacteroidota</taxon>
        <taxon>Bacteroidia</taxon>
        <taxon>Bacteroidales</taxon>
        <taxon>Bacteroidaceae</taxon>
        <taxon>Bacteroides</taxon>
    </lineage>
</organism>
<dbReference type="PANTHER" id="PTHR43280:SF32">
    <property type="entry name" value="TRANSCRIPTIONAL REGULATORY PROTEIN"/>
    <property type="match status" value="1"/>
</dbReference>
<evidence type="ECO:0000256" key="2">
    <source>
        <dbReference type="ARBA" id="ARBA00023125"/>
    </source>
</evidence>
<dbReference type="AlphaFoldDB" id="A0A9D2KTR5"/>
<comment type="caution">
    <text evidence="5">The sequence shown here is derived from an EMBL/GenBank/DDBJ whole genome shotgun (WGS) entry which is preliminary data.</text>
</comment>
<evidence type="ECO:0000256" key="3">
    <source>
        <dbReference type="ARBA" id="ARBA00023163"/>
    </source>
</evidence>
<feature type="domain" description="HTH araC/xylS-type" evidence="4">
    <location>
        <begin position="180"/>
        <end position="278"/>
    </location>
</feature>
<keyword evidence="3" id="KW-0804">Transcription</keyword>
<dbReference type="GO" id="GO:0043565">
    <property type="term" value="F:sequence-specific DNA binding"/>
    <property type="evidence" value="ECO:0007669"/>
    <property type="project" value="InterPro"/>
</dbReference>
<sequence>MRTDFPQVDLPADLVGWTEVTEEVLNIYKQSCRLKACIFALCLEGPITVSINLLETEIRQGDFITLLPGTIIQFNGQREKVRLAFVGFSAYCVAGVNIVRVVPATFTALLEYPVLHLNEPAISYVKDYFALLARISTGPYPPDTRLAQKILEGILHIVDKLYGTRPRQEQAPGRKVEIYRRLIRLVIENYTRERQVRFYAERMGLSQPHLNSVVRQVTGKSPLEIISAVVLMDAKAKLKSTAMTVQEIAYSLNFPSASFFGKYFKRCTGMTPGEYRCS</sequence>
<dbReference type="SMART" id="SM00342">
    <property type="entry name" value="HTH_ARAC"/>
    <property type="match status" value="1"/>
</dbReference>
<reference evidence="5" key="2">
    <citation type="submission" date="2021-04" db="EMBL/GenBank/DDBJ databases">
        <authorList>
            <person name="Gilroy R."/>
        </authorList>
    </citation>
    <scope>NUCLEOTIDE SEQUENCE</scope>
    <source>
        <strain evidence="5">ChiHecec1B25-7008</strain>
    </source>
</reference>
<dbReference type="GO" id="GO:0003700">
    <property type="term" value="F:DNA-binding transcription factor activity"/>
    <property type="evidence" value="ECO:0007669"/>
    <property type="project" value="InterPro"/>
</dbReference>
<protein>
    <submittedName>
        <fullName evidence="5">Helix-turn-helix domain-containing protein</fullName>
    </submittedName>
</protein>
<evidence type="ECO:0000259" key="4">
    <source>
        <dbReference type="PROSITE" id="PS01124"/>
    </source>
</evidence>
<evidence type="ECO:0000256" key="1">
    <source>
        <dbReference type="ARBA" id="ARBA00023015"/>
    </source>
</evidence>
<keyword evidence="2" id="KW-0238">DNA-binding</keyword>
<reference evidence="5" key="1">
    <citation type="journal article" date="2021" name="PeerJ">
        <title>Extensive microbial diversity within the chicken gut microbiome revealed by metagenomics and culture.</title>
        <authorList>
            <person name="Gilroy R."/>
            <person name="Ravi A."/>
            <person name="Getino M."/>
            <person name="Pursley I."/>
            <person name="Horton D.L."/>
            <person name="Alikhan N.F."/>
            <person name="Baker D."/>
            <person name="Gharbi K."/>
            <person name="Hall N."/>
            <person name="Watson M."/>
            <person name="Adriaenssens E.M."/>
            <person name="Foster-Nyarko E."/>
            <person name="Jarju S."/>
            <person name="Secka A."/>
            <person name="Antonio M."/>
            <person name="Oren A."/>
            <person name="Chaudhuri R.R."/>
            <person name="La Ragione R."/>
            <person name="Hildebrand F."/>
            <person name="Pallen M.J."/>
        </authorList>
    </citation>
    <scope>NUCLEOTIDE SEQUENCE</scope>
    <source>
        <strain evidence="5">ChiHecec1B25-7008</strain>
    </source>
</reference>
<keyword evidence="1" id="KW-0805">Transcription regulation</keyword>
<dbReference type="EMBL" id="DWZE01000041">
    <property type="protein sequence ID" value="HJA82940.1"/>
    <property type="molecule type" value="Genomic_DNA"/>
</dbReference>
<evidence type="ECO:0000313" key="6">
    <source>
        <dbReference type="Proteomes" id="UP000823860"/>
    </source>
</evidence>
<name>A0A9D2KTR5_9BACE</name>
<dbReference type="PROSITE" id="PS01124">
    <property type="entry name" value="HTH_ARAC_FAMILY_2"/>
    <property type="match status" value="1"/>
</dbReference>